<dbReference type="Proteomes" id="UP001056681">
    <property type="component" value="Chromosome"/>
</dbReference>
<feature type="transmembrane region" description="Helical" evidence="8">
    <location>
        <begin position="193"/>
        <end position="220"/>
    </location>
</feature>
<name>A0ABY4T1S3_9GAMM</name>
<organism evidence="10 11">
    <name type="scientific">Luteibacter flocculans</name>
    <dbReference type="NCBI Taxonomy" id="2780091"/>
    <lineage>
        <taxon>Bacteria</taxon>
        <taxon>Pseudomonadati</taxon>
        <taxon>Pseudomonadota</taxon>
        <taxon>Gammaproteobacteria</taxon>
        <taxon>Lysobacterales</taxon>
        <taxon>Rhodanobacteraceae</taxon>
        <taxon>Luteibacter</taxon>
    </lineage>
</organism>
<feature type="transmembrane region" description="Helical" evidence="8">
    <location>
        <begin position="71"/>
        <end position="92"/>
    </location>
</feature>
<keyword evidence="3" id="KW-0328">Glycosyltransferase</keyword>
<feature type="domain" description="Glycosyltransferase RgtA/B/C/D-like" evidence="9">
    <location>
        <begin position="51"/>
        <end position="209"/>
    </location>
</feature>
<evidence type="ECO:0000256" key="1">
    <source>
        <dbReference type="ARBA" id="ARBA00004651"/>
    </source>
</evidence>
<feature type="transmembrane region" description="Helical" evidence="8">
    <location>
        <begin position="158"/>
        <end position="181"/>
    </location>
</feature>
<evidence type="ECO:0000256" key="8">
    <source>
        <dbReference type="SAM" id="Phobius"/>
    </source>
</evidence>
<dbReference type="InterPro" id="IPR050297">
    <property type="entry name" value="LipidA_mod_glycosyltrf_83"/>
</dbReference>
<gene>
    <name evidence="10" type="ORF">IM816_11245</name>
</gene>
<proteinExistence type="predicted"/>
<evidence type="ECO:0000256" key="6">
    <source>
        <dbReference type="ARBA" id="ARBA00022989"/>
    </source>
</evidence>
<evidence type="ECO:0000256" key="7">
    <source>
        <dbReference type="ARBA" id="ARBA00023136"/>
    </source>
</evidence>
<dbReference type="Pfam" id="PF13231">
    <property type="entry name" value="PMT_2"/>
    <property type="match status" value="1"/>
</dbReference>
<reference evidence="10" key="1">
    <citation type="submission" date="2020-10" db="EMBL/GenBank/DDBJ databases">
        <title>Whole-genome sequence of Luteibacter sp. EIF3.</title>
        <authorList>
            <person name="Friedrich I."/>
            <person name="Hertel R."/>
            <person name="Daniel R."/>
        </authorList>
    </citation>
    <scope>NUCLEOTIDE SEQUENCE</scope>
    <source>
        <strain evidence="10">EIF3</strain>
    </source>
</reference>
<evidence type="ECO:0000259" key="9">
    <source>
        <dbReference type="Pfam" id="PF13231"/>
    </source>
</evidence>
<keyword evidence="7 8" id="KW-0472">Membrane</keyword>
<keyword evidence="11" id="KW-1185">Reference proteome</keyword>
<dbReference type="InterPro" id="IPR038731">
    <property type="entry name" value="RgtA/B/C-like"/>
</dbReference>
<keyword evidence="2" id="KW-1003">Cell membrane</keyword>
<keyword evidence="4" id="KW-0808">Transferase</keyword>
<evidence type="ECO:0000256" key="5">
    <source>
        <dbReference type="ARBA" id="ARBA00022692"/>
    </source>
</evidence>
<sequence length="524" mass="56915">MPARSWRGVFFGVFVVSLAIKLVIARTLSPFGDEAFYWQESLSPAWGYSDLPPLTAWLIALSERCFGHGLLAMRLPFLLIGALIPWQVGAIARRYGGEVERWQAATFASLLPLVGSLGVLALPDVPLTFAILLATQGLLAALDRDRLRDWALLGTGLAVAWATHYRAAMPMLAGLVFLLVMPRGRLQWRRPGLWLAMGIAALGLLPIVLYNVSAGGAGVAFQLVERNPWQFHADALVQPLEQAIACTPIAWGVLLWALWRAWRARSQPPFDAVAAIAGTFVVGYFALGLFADDIRFRAHWPLPGYVLLCAILPPLLRDAAPTWRRIVHGGFALAGVGLATGFVYLGLAASAHGATVLSDLKAFPSLFTGWRESASAVRMAAGPEDILVADNFMLAAELRFELGGSRVVYSLDSPLNVKHGRAAQLAAWGLDEAGLATHAGQRVLLVVDETALREREVKAWLGSVCVRVVVSQPLARVEAFDGRRRFALYEATARSRRGPMGNPDDCVVWTNAYRTIQALDAGAR</sequence>
<feature type="transmembrane region" description="Helical" evidence="8">
    <location>
        <begin position="297"/>
        <end position="316"/>
    </location>
</feature>
<feature type="transmembrane region" description="Helical" evidence="8">
    <location>
        <begin position="270"/>
        <end position="291"/>
    </location>
</feature>
<dbReference type="PANTHER" id="PTHR33908">
    <property type="entry name" value="MANNOSYLTRANSFERASE YKCB-RELATED"/>
    <property type="match status" value="1"/>
</dbReference>
<evidence type="ECO:0000313" key="10">
    <source>
        <dbReference type="EMBL" id="URL57225.1"/>
    </source>
</evidence>
<dbReference type="RefSeq" id="WP_250338145.1">
    <property type="nucleotide sequence ID" value="NZ_CP063231.1"/>
</dbReference>
<keyword evidence="5 8" id="KW-0812">Transmembrane</keyword>
<keyword evidence="6 8" id="KW-1133">Transmembrane helix</keyword>
<accession>A0ABY4T1S3</accession>
<feature type="transmembrane region" description="Helical" evidence="8">
    <location>
        <begin position="328"/>
        <end position="347"/>
    </location>
</feature>
<evidence type="ECO:0000313" key="11">
    <source>
        <dbReference type="Proteomes" id="UP001056681"/>
    </source>
</evidence>
<dbReference type="EMBL" id="CP063231">
    <property type="protein sequence ID" value="URL57225.1"/>
    <property type="molecule type" value="Genomic_DNA"/>
</dbReference>
<evidence type="ECO:0000256" key="4">
    <source>
        <dbReference type="ARBA" id="ARBA00022679"/>
    </source>
</evidence>
<evidence type="ECO:0000256" key="2">
    <source>
        <dbReference type="ARBA" id="ARBA00022475"/>
    </source>
</evidence>
<comment type="subcellular location">
    <subcellularLocation>
        <location evidence="1">Cell membrane</location>
        <topology evidence="1">Multi-pass membrane protein</topology>
    </subcellularLocation>
</comment>
<protein>
    <submittedName>
        <fullName evidence="10">Glycosyltransferase family 39 protein</fullName>
    </submittedName>
</protein>
<dbReference type="PANTHER" id="PTHR33908:SF11">
    <property type="entry name" value="MEMBRANE PROTEIN"/>
    <property type="match status" value="1"/>
</dbReference>
<evidence type="ECO:0000256" key="3">
    <source>
        <dbReference type="ARBA" id="ARBA00022676"/>
    </source>
</evidence>
<feature type="transmembrane region" description="Helical" evidence="8">
    <location>
        <begin position="240"/>
        <end position="258"/>
    </location>
</feature>